<keyword evidence="3" id="KW-1185">Reference proteome</keyword>
<feature type="compositionally biased region" description="Gly residues" evidence="1">
    <location>
        <begin position="122"/>
        <end position="133"/>
    </location>
</feature>
<dbReference type="Proteomes" id="UP000572051">
    <property type="component" value="Unassembled WGS sequence"/>
</dbReference>
<dbReference type="AlphaFoldDB" id="A0A7Z0JDV6"/>
<evidence type="ECO:0000313" key="2">
    <source>
        <dbReference type="EMBL" id="NYJ37905.1"/>
    </source>
</evidence>
<organism evidence="2 3">
    <name type="scientific">Nocardiopsis aegyptia</name>
    <dbReference type="NCBI Taxonomy" id="220378"/>
    <lineage>
        <taxon>Bacteria</taxon>
        <taxon>Bacillati</taxon>
        <taxon>Actinomycetota</taxon>
        <taxon>Actinomycetes</taxon>
        <taxon>Streptosporangiales</taxon>
        <taxon>Nocardiopsidaceae</taxon>
        <taxon>Nocardiopsis</taxon>
    </lineage>
</organism>
<protein>
    <submittedName>
        <fullName evidence="2">Uncharacterized protein</fullName>
    </submittedName>
</protein>
<accession>A0A7Z0JDV6</accession>
<gene>
    <name evidence="2" type="ORF">HNR10_005786</name>
</gene>
<feature type="region of interest" description="Disordered" evidence="1">
    <location>
        <begin position="108"/>
        <end position="133"/>
    </location>
</feature>
<evidence type="ECO:0000256" key="1">
    <source>
        <dbReference type="SAM" id="MobiDB-lite"/>
    </source>
</evidence>
<evidence type="ECO:0000313" key="3">
    <source>
        <dbReference type="Proteomes" id="UP000572051"/>
    </source>
</evidence>
<name>A0A7Z0JDV6_9ACTN</name>
<proteinExistence type="predicted"/>
<sequence>MSGDYLFVGPDLMTKYGAMLNEPADRAEEILTEYEGESDAVGERPWGHGDEMAGIFESNFVPAEQDFRDYVGILVDVLRETAVNTIYTAEQYRISDAGAEEFAYDLLKNMPDSPGGPDDLGNPGGLPGGNGRR</sequence>
<reference evidence="2 3" key="1">
    <citation type="submission" date="2020-07" db="EMBL/GenBank/DDBJ databases">
        <title>Sequencing the genomes of 1000 actinobacteria strains.</title>
        <authorList>
            <person name="Klenk H.-P."/>
        </authorList>
    </citation>
    <scope>NUCLEOTIDE SEQUENCE [LARGE SCALE GENOMIC DNA]</scope>
    <source>
        <strain evidence="2 3">DSM 44442</strain>
    </source>
</reference>
<comment type="caution">
    <text evidence="2">The sequence shown here is derived from an EMBL/GenBank/DDBJ whole genome shotgun (WGS) entry which is preliminary data.</text>
</comment>
<dbReference type="EMBL" id="JACCFS010000001">
    <property type="protein sequence ID" value="NYJ37905.1"/>
    <property type="molecule type" value="Genomic_DNA"/>
</dbReference>
<dbReference type="RefSeq" id="WP_179829010.1">
    <property type="nucleotide sequence ID" value="NZ_JACCFS010000001.1"/>
</dbReference>